<dbReference type="EMBL" id="FOAS01000012">
    <property type="protein sequence ID" value="SEL45629.1"/>
    <property type="molecule type" value="Genomic_DNA"/>
</dbReference>
<feature type="region of interest" description="Disordered" evidence="1">
    <location>
        <begin position="8"/>
        <end position="29"/>
    </location>
</feature>
<evidence type="ECO:0000256" key="1">
    <source>
        <dbReference type="SAM" id="MobiDB-lite"/>
    </source>
</evidence>
<protein>
    <submittedName>
        <fullName evidence="2">Uncharacterized protein</fullName>
    </submittedName>
</protein>
<organism evidence="2 3">
    <name type="scientific">Atopomonas hussainii</name>
    <dbReference type="NCBI Taxonomy" id="1429083"/>
    <lineage>
        <taxon>Bacteria</taxon>
        <taxon>Pseudomonadati</taxon>
        <taxon>Pseudomonadota</taxon>
        <taxon>Gammaproteobacteria</taxon>
        <taxon>Pseudomonadales</taxon>
        <taxon>Pseudomonadaceae</taxon>
        <taxon>Atopomonas</taxon>
    </lineage>
</organism>
<dbReference type="Proteomes" id="UP000185766">
    <property type="component" value="Unassembled WGS sequence"/>
</dbReference>
<gene>
    <name evidence="2" type="ORF">SAMN05216214_112107</name>
</gene>
<dbReference type="AlphaFoldDB" id="A0A1H7QCS8"/>
<name>A0A1H7QCS8_9GAMM</name>
<reference evidence="2 3" key="1">
    <citation type="submission" date="2016-10" db="EMBL/GenBank/DDBJ databases">
        <authorList>
            <person name="de Groot N.N."/>
        </authorList>
    </citation>
    <scope>NUCLEOTIDE SEQUENCE [LARGE SCALE GENOMIC DNA]</scope>
    <source>
        <strain evidence="2 3">JCM 19513</strain>
    </source>
</reference>
<keyword evidence="3" id="KW-1185">Reference proteome</keyword>
<evidence type="ECO:0000313" key="2">
    <source>
        <dbReference type="EMBL" id="SEL45629.1"/>
    </source>
</evidence>
<proteinExistence type="predicted"/>
<sequence>MPPPLARLRRVPSLQASSRGPARRAIHGPSGFARHPCRLTSCRNLPLGLLKGALVQVDGLVVSMCELLLSRRISIVDVWQTHFVRRRQPLGVRLSREFAQRGARQGCRASGDGPGWPFAATRGAGPARREFGRRPNPDTGCPSSLVTFFLGTQEESDAPGRRNERLPLTPKVISVAQGSFRSARGWLGLRGLRQALQPACRVTPLANPAYGIGRTR</sequence>
<accession>A0A1H7QCS8</accession>
<evidence type="ECO:0000313" key="3">
    <source>
        <dbReference type="Proteomes" id="UP000185766"/>
    </source>
</evidence>